<keyword evidence="2" id="KW-0732">Signal</keyword>
<dbReference type="AlphaFoldDB" id="A0A9J6RSM7"/>
<feature type="signal peptide" evidence="2">
    <location>
        <begin position="1"/>
        <end position="19"/>
    </location>
</feature>
<dbReference type="Proteomes" id="UP001069090">
    <property type="component" value="Unassembled WGS sequence"/>
</dbReference>
<proteinExistence type="predicted"/>
<dbReference type="RefSeq" id="WP_268905508.1">
    <property type="nucleotide sequence ID" value="NZ_JAPTGG010000041.1"/>
</dbReference>
<sequence length="116" mass="13490">MSKLLAIVFAIIFPASVWSHSGVDPLDEYQKNRSRIAIKQMTFFQLDSREEKIDSLESQIDYLRKNLLILQNIMAKDYPHVKEGMSKYKIDYIEVLDDSLKKLRLSVKQAGLLIDQ</sequence>
<evidence type="ECO:0000313" key="3">
    <source>
        <dbReference type="EMBL" id="MCZ0867273.1"/>
    </source>
</evidence>
<keyword evidence="4" id="KW-1185">Reference proteome</keyword>
<accession>A0A9J6RSM7</accession>
<evidence type="ECO:0000256" key="2">
    <source>
        <dbReference type="SAM" id="SignalP"/>
    </source>
</evidence>
<keyword evidence="1" id="KW-0175">Coiled coil</keyword>
<feature type="coiled-coil region" evidence="1">
    <location>
        <begin position="46"/>
        <end position="73"/>
    </location>
</feature>
<feature type="chain" id="PRO_5039926900" evidence="2">
    <location>
        <begin position="20"/>
        <end position="116"/>
    </location>
</feature>
<gene>
    <name evidence="3" type="ORF">O0V09_18920</name>
</gene>
<dbReference type="EMBL" id="JAPTGG010000041">
    <property type="protein sequence ID" value="MCZ0867273.1"/>
    <property type="molecule type" value="Genomic_DNA"/>
</dbReference>
<protein>
    <submittedName>
        <fullName evidence="3">Uncharacterized protein</fullName>
    </submittedName>
</protein>
<name>A0A9J6RSM7_9GAMM</name>
<organism evidence="3 4">
    <name type="scientific">Dasania phycosphaerae</name>
    <dbReference type="NCBI Taxonomy" id="2950436"/>
    <lineage>
        <taxon>Bacteria</taxon>
        <taxon>Pseudomonadati</taxon>
        <taxon>Pseudomonadota</taxon>
        <taxon>Gammaproteobacteria</taxon>
        <taxon>Cellvibrionales</taxon>
        <taxon>Spongiibacteraceae</taxon>
        <taxon>Dasania</taxon>
    </lineage>
</organism>
<evidence type="ECO:0000313" key="4">
    <source>
        <dbReference type="Proteomes" id="UP001069090"/>
    </source>
</evidence>
<reference evidence="3 4" key="1">
    <citation type="submission" date="2022-12" db="EMBL/GenBank/DDBJ databases">
        <title>Dasania phycosphaerae sp. nov., isolated from particulate material of the south coast of Korea.</title>
        <authorList>
            <person name="Jiang Y."/>
        </authorList>
    </citation>
    <scope>NUCLEOTIDE SEQUENCE [LARGE SCALE GENOMIC DNA]</scope>
    <source>
        <strain evidence="3 4">GY-19</strain>
    </source>
</reference>
<evidence type="ECO:0000256" key="1">
    <source>
        <dbReference type="SAM" id="Coils"/>
    </source>
</evidence>
<comment type="caution">
    <text evidence="3">The sequence shown here is derived from an EMBL/GenBank/DDBJ whole genome shotgun (WGS) entry which is preliminary data.</text>
</comment>